<dbReference type="SUPFAM" id="SSF53474">
    <property type="entry name" value="alpha/beta-Hydrolases"/>
    <property type="match status" value="1"/>
</dbReference>
<evidence type="ECO:0000313" key="3">
    <source>
        <dbReference type="RefSeq" id="XP_006820611.1"/>
    </source>
</evidence>
<name>A0ABM0MKS0_SACKO</name>
<keyword evidence="2" id="KW-1185">Reference proteome</keyword>
<proteinExistence type="inferred from homology"/>
<organism evidence="2 3">
    <name type="scientific">Saccoglossus kowalevskii</name>
    <name type="common">Acorn worm</name>
    <dbReference type="NCBI Taxonomy" id="10224"/>
    <lineage>
        <taxon>Eukaryota</taxon>
        <taxon>Metazoa</taxon>
        <taxon>Hemichordata</taxon>
        <taxon>Enteropneusta</taxon>
        <taxon>Harrimaniidae</taxon>
        <taxon>Saccoglossus</taxon>
    </lineage>
</organism>
<accession>A0ABM0MKS0</accession>
<dbReference type="InterPro" id="IPR004142">
    <property type="entry name" value="NDRG"/>
</dbReference>
<dbReference type="InterPro" id="IPR029058">
    <property type="entry name" value="AB_hydrolase_fold"/>
</dbReference>
<dbReference type="Proteomes" id="UP000694865">
    <property type="component" value="Unplaced"/>
</dbReference>
<dbReference type="Pfam" id="PF03096">
    <property type="entry name" value="Ndr"/>
    <property type="match status" value="1"/>
</dbReference>
<sequence>MLGGQQDLKLNLFYSRFANDIGIVGLGEGAGASILLRYTISYPRRVLGLCLLECNANPSGFLEWGQEKVAAWQLLNRGMNPTTEKFLLWHHFGTESEDYRTKDKKNMIQEFHENLYKRMNAHNLSQYIQVYMNRSDITNKARDLKTPVLLVTGTQSPHVKEVEKLFYSLPDKRSSTLLKAEDTSGSIMEESPFKLAESFLLFLQGIGLAASVPMARLARASSLSEGSPKDLHKFKSASMDAP</sequence>
<comment type="similarity">
    <text evidence="1">Belongs to the NDRG family.</text>
</comment>
<dbReference type="GeneID" id="100368990"/>
<evidence type="ECO:0000313" key="2">
    <source>
        <dbReference type="Proteomes" id="UP000694865"/>
    </source>
</evidence>
<gene>
    <name evidence="3" type="primary">LOC100368990</name>
</gene>
<reference evidence="3" key="1">
    <citation type="submission" date="2025-08" db="UniProtKB">
        <authorList>
            <consortium name="RefSeq"/>
        </authorList>
    </citation>
    <scope>IDENTIFICATION</scope>
    <source>
        <tissue evidence="3">Testes</tissue>
    </source>
</reference>
<dbReference type="RefSeq" id="XP_006820611.1">
    <property type="nucleotide sequence ID" value="XM_006820548.1"/>
</dbReference>
<protein>
    <submittedName>
        <fullName evidence="3">Protein NDRG3-like</fullName>
    </submittedName>
</protein>
<dbReference type="PANTHER" id="PTHR11034">
    <property type="entry name" value="N-MYC DOWNSTREAM REGULATED"/>
    <property type="match status" value="1"/>
</dbReference>
<dbReference type="Gene3D" id="3.40.50.1820">
    <property type="entry name" value="alpha/beta hydrolase"/>
    <property type="match status" value="1"/>
</dbReference>
<evidence type="ECO:0000256" key="1">
    <source>
        <dbReference type="ARBA" id="ARBA00005598"/>
    </source>
</evidence>